<dbReference type="Proteomes" id="UP000238982">
    <property type="component" value="Unassembled WGS sequence"/>
</dbReference>
<comment type="caution">
    <text evidence="2">The sequence shown here is derived from an EMBL/GenBank/DDBJ whole genome shotgun (WGS) entry which is preliminary data.</text>
</comment>
<keyword evidence="1" id="KW-1133">Transmembrane helix</keyword>
<reference evidence="2 3" key="1">
    <citation type="submission" date="2018-03" db="EMBL/GenBank/DDBJ databases">
        <authorList>
            <person name="Keele B.F."/>
        </authorList>
    </citation>
    <scope>NUCLEOTIDE SEQUENCE [LARGE SCALE GENOMIC DNA]</scope>
    <source>
        <strain evidence="2 3">AU19729</strain>
    </source>
</reference>
<feature type="transmembrane region" description="Helical" evidence="1">
    <location>
        <begin position="12"/>
        <end position="34"/>
    </location>
</feature>
<dbReference type="AlphaFoldDB" id="A0A2S9LZ27"/>
<proteinExistence type="predicted"/>
<keyword evidence="1" id="KW-0472">Membrane</keyword>
<dbReference type="EMBL" id="PVGH01000029">
    <property type="protein sequence ID" value="PRF64392.1"/>
    <property type="molecule type" value="Genomic_DNA"/>
</dbReference>
<protein>
    <submittedName>
        <fullName evidence="2">Uncharacterized protein</fullName>
    </submittedName>
</protein>
<sequence length="91" mass="10198">MVTELGGSTAWSHLAFLAVAGLLTAAAGTIRLVIATIRRYERARSTRIMQMRHPHCNVKRLANGQWLLIDQDTGTVYVPPRLPHPPINEWI</sequence>
<evidence type="ECO:0000256" key="1">
    <source>
        <dbReference type="SAM" id="Phobius"/>
    </source>
</evidence>
<gene>
    <name evidence="2" type="ORF">C6Q15_05940</name>
</gene>
<keyword evidence="1" id="KW-0812">Transmembrane</keyword>
<accession>A0A2S9LZ27</accession>
<evidence type="ECO:0000313" key="2">
    <source>
        <dbReference type="EMBL" id="PRF64392.1"/>
    </source>
</evidence>
<evidence type="ECO:0000313" key="3">
    <source>
        <dbReference type="Proteomes" id="UP000238982"/>
    </source>
</evidence>
<name>A0A2S9LZ27_9BURK</name>
<organism evidence="2 3">
    <name type="scientific">Burkholderia multivorans</name>
    <dbReference type="NCBI Taxonomy" id="87883"/>
    <lineage>
        <taxon>Bacteria</taxon>
        <taxon>Pseudomonadati</taxon>
        <taxon>Pseudomonadota</taxon>
        <taxon>Betaproteobacteria</taxon>
        <taxon>Burkholderiales</taxon>
        <taxon>Burkholderiaceae</taxon>
        <taxon>Burkholderia</taxon>
        <taxon>Burkholderia cepacia complex</taxon>
    </lineage>
</organism>